<evidence type="ECO:0000313" key="3">
    <source>
        <dbReference type="Proteomes" id="UP000054485"/>
    </source>
</evidence>
<proteinExistence type="predicted"/>
<dbReference type="InParanoid" id="A0A0D0B8E9"/>
<dbReference type="OrthoDB" id="3270428at2759"/>
<reference evidence="2 3" key="1">
    <citation type="submission" date="2014-04" db="EMBL/GenBank/DDBJ databases">
        <authorList>
            <consortium name="DOE Joint Genome Institute"/>
            <person name="Kuo A."/>
            <person name="Ruytinx J."/>
            <person name="Rineau F."/>
            <person name="Colpaert J."/>
            <person name="Kohler A."/>
            <person name="Nagy L.G."/>
            <person name="Floudas D."/>
            <person name="Copeland A."/>
            <person name="Barry K.W."/>
            <person name="Cichocki N."/>
            <person name="Veneault-Fourrey C."/>
            <person name="LaButti K."/>
            <person name="Lindquist E.A."/>
            <person name="Lipzen A."/>
            <person name="Lundell T."/>
            <person name="Morin E."/>
            <person name="Murat C."/>
            <person name="Sun H."/>
            <person name="Tunlid A."/>
            <person name="Henrissat B."/>
            <person name="Grigoriev I.V."/>
            <person name="Hibbett D.S."/>
            <person name="Martin F."/>
            <person name="Nordberg H.P."/>
            <person name="Cantor M.N."/>
            <person name="Hua S.X."/>
        </authorList>
    </citation>
    <scope>NUCLEOTIDE SEQUENCE [LARGE SCALE GENOMIC DNA]</scope>
    <source>
        <strain evidence="2 3">UH-Slu-Lm8-n1</strain>
    </source>
</reference>
<dbReference type="Proteomes" id="UP000054485">
    <property type="component" value="Unassembled WGS sequence"/>
</dbReference>
<feature type="region of interest" description="Disordered" evidence="1">
    <location>
        <begin position="96"/>
        <end position="118"/>
    </location>
</feature>
<evidence type="ECO:0000313" key="2">
    <source>
        <dbReference type="EMBL" id="KIK46074.1"/>
    </source>
</evidence>
<feature type="compositionally biased region" description="Basic and acidic residues" evidence="1">
    <location>
        <begin position="97"/>
        <end position="118"/>
    </location>
</feature>
<gene>
    <name evidence="2" type="ORF">CY34DRAFT_76730</name>
</gene>
<dbReference type="EMBL" id="KN835163">
    <property type="protein sequence ID" value="KIK46074.1"/>
    <property type="molecule type" value="Genomic_DNA"/>
</dbReference>
<evidence type="ECO:0000256" key="1">
    <source>
        <dbReference type="SAM" id="MobiDB-lite"/>
    </source>
</evidence>
<name>A0A0D0B8E9_9AGAM</name>
<organism evidence="2 3">
    <name type="scientific">Suillus luteus UH-Slu-Lm8-n1</name>
    <dbReference type="NCBI Taxonomy" id="930992"/>
    <lineage>
        <taxon>Eukaryota</taxon>
        <taxon>Fungi</taxon>
        <taxon>Dikarya</taxon>
        <taxon>Basidiomycota</taxon>
        <taxon>Agaricomycotina</taxon>
        <taxon>Agaricomycetes</taxon>
        <taxon>Agaricomycetidae</taxon>
        <taxon>Boletales</taxon>
        <taxon>Suillineae</taxon>
        <taxon>Suillaceae</taxon>
        <taxon>Suillus</taxon>
    </lineage>
</organism>
<sequence>MYQVSAATFLSALGITDQPVFGLVVNGTVGAITMAWKTNDQIYVMERNVQHYDIRDPLQALQFVSILRRLASYGVKLHTELLKGRLAISDVKWSKFHQREEDKQRQKEEEEAEKKKQN</sequence>
<dbReference type="HOGENOM" id="CLU_161534_0_0_1"/>
<accession>A0A0D0B8E9</accession>
<keyword evidence="3" id="KW-1185">Reference proteome</keyword>
<reference evidence="3" key="2">
    <citation type="submission" date="2015-01" db="EMBL/GenBank/DDBJ databases">
        <title>Evolutionary Origins and Diversification of the Mycorrhizal Mutualists.</title>
        <authorList>
            <consortium name="DOE Joint Genome Institute"/>
            <consortium name="Mycorrhizal Genomics Consortium"/>
            <person name="Kohler A."/>
            <person name="Kuo A."/>
            <person name="Nagy L.G."/>
            <person name="Floudas D."/>
            <person name="Copeland A."/>
            <person name="Barry K.W."/>
            <person name="Cichocki N."/>
            <person name="Veneault-Fourrey C."/>
            <person name="LaButti K."/>
            <person name="Lindquist E.A."/>
            <person name="Lipzen A."/>
            <person name="Lundell T."/>
            <person name="Morin E."/>
            <person name="Murat C."/>
            <person name="Riley R."/>
            <person name="Ohm R."/>
            <person name="Sun H."/>
            <person name="Tunlid A."/>
            <person name="Henrissat B."/>
            <person name="Grigoriev I.V."/>
            <person name="Hibbett D.S."/>
            <person name="Martin F."/>
        </authorList>
    </citation>
    <scope>NUCLEOTIDE SEQUENCE [LARGE SCALE GENOMIC DNA]</scope>
    <source>
        <strain evidence="3">UH-Slu-Lm8-n1</strain>
    </source>
</reference>
<dbReference type="AlphaFoldDB" id="A0A0D0B8E9"/>
<protein>
    <submittedName>
        <fullName evidence="2">Uncharacterized protein</fullName>
    </submittedName>
</protein>